<dbReference type="AlphaFoldDB" id="A0A2M7XGV0"/>
<evidence type="ECO:0000313" key="2">
    <source>
        <dbReference type="Proteomes" id="UP000231263"/>
    </source>
</evidence>
<protein>
    <submittedName>
        <fullName evidence="1">Uncharacterized protein</fullName>
    </submittedName>
</protein>
<evidence type="ECO:0000313" key="1">
    <source>
        <dbReference type="EMBL" id="PJA47082.1"/>
    </source>
</evidence>
<reference evidence="2" key="1">
    <citation type="submission" date="2017-09" db="EMBL/GenBank/DDBJ databases">
        <title>Depth-based differentiation of microbial function through sediment-hosted aquifers and enrichment of novel symbionts in the deep terrestrial subsurface.</title>
        <authorList>
            <person name="Probst A.J."/>
            <person name="Ladd B."/>
            <person name="Jarett J.K."/>
            <person name="Geller-Mcgrath D.E."/>
            <person name="Sieber C.M.K."/>
            <person name="Emerson J.B."/>
            <person name="Anantharaman K."/>
            <person name="Thomas B.C."/>
            <person name="Malmstrom R."/>
            <person name="Stieglmeier M."/>
            <person name="Klingl A."/>
            <person name="Woyke T."/>
            <person name="Ryan C.M."/>
            <person name="Banfield J.F."/>
        </authorList>
    </citation>
    <scope>NUCLEOTIDE SEQUENCE [LARGE SCALE GENOMIC DNA]</scope>
</reference>
<accession>A0A2M7XGV0</accession>
<proteinExistence type="predicted"/>
<dbReference type="Proteomes" id="UP000231263">
    <property type="component" value="Unassembled WGS sequence"/>
</dbReference>
<dbReference type="EMBL" id="PFWT01000002">
    <property type="protein sequence ID" value="PJA47082.1"/>
    <property type="molecule type" value="Genomic_DNA"/>
</dbReference>
<gene>
    <name evidence="1" type="ORF">CO173_00255</name>
</gene>
<organism evidence="1 2">
    <name type="scientific">Candidatus Uhrbacteria bacterium CG_4_9_14_3_um_filter_41_35</name>
    <dbReference type="NCBI Taxonomy" id="1975034"/>
    <lineage>
        <taxon>Bacteria</taxon>
        <taxon>Candidatus Uhriibacteriota</taxon>
    </lineage>
</organism>
<name>A0A2M7XGV0_9BACT</name>
<sequence length="182" mass="21097">MSSQNLGFTREAQALQKILTGATNLVKARFLDGKDMRALLERYYFRSLRRELYSELHVSKTRQRIRNEPCNPTIAVLVQSWLALQVCEDRPEMMRYFAVVVERNLDVIGEVELVAVHDYVGKTWFAVREANGQYNTFSFGELEDRTELASGTFDQVLFSLVDYLVLNTYLTTELAETIRNLR</sequence>
<comment type="caution">
    <text evidence="1">The sequence shown here is derived from an EMBL/GenBank/DDBJ whole genome shotgun (WGS) entry which is preliminary data.</text>
</comment>